<evidence type="ECO:0000256" key="1">
    <source>
        <dbReference type="SAM" id="Phobius"/>
    </source>
</evidence>
<evidence type="ECO:0000313" key="3">
    <source>
        <dbReference type="Proteomes" id="UP000255469"/>
    </source>
</evidence>
<evidence type="ECO:0000313" key="2">
    <source>
        <dbReference type="EMBL" id="SUB87867.1"/>
    </source>
</evidence>
<organism evidence="2 3">
    <name type="scientific">Prevotella denticola</name>
    <dbReference type="NCBI Taxonomy" id="28129"/>
    <lineage>
        <taxon>Bacteria</taxon>
        <taxon>Pseudomonadati</taxon>
        <taxon>Bacteroidota</taxon>
        <taxon>Bacteroidia</taxon>
        <taxon>Bacteroidales</taxon>
        <taxon>Prevotellaceae</taxon>
        <taxon>Prevotella</taxon>
    </lineage>
</organism>
<reference evidence="2 3" key="1">
    <citation type="submission" date="2018-06" db="EMBL/GenBank/DDBJ databases">
        <authorList>
            <consortium name="Pathogen Informatics"/>
            <person name="Doyle S."/>
        </authorList>
    </citation>
    <scope>NUCLEOTIDE SEQUENCE [LARGE SCALE GENOMIC DNA]</scope>
    <source>
        <strain evidence="2 3">NCTC13067</strain>
    </source>
</reference>
<keyword evidence="1" id="KW-1133">Transmembrane helix</keyword>
<gene>
    <name evidence="2" type="ORF">NCTC13067_01548</name>
</gene>
<sequence>MFTYSTFYLTGFCFFSCSAWLCGLLSDGSQEVRKCFFVRIHRCFFMMEALMRTVPNCIQTIPDRLGIRFPGIGNRIPGRWEQTSRCTGPHGQCGLLRCPYPHLARTGNSPYAGNRIWNVLSNRKKSPKADDKFAFDTSSFIRIEERSLFSV</sequence>
<keyword evidence="1" id="KW-0812">Transmembrane</keyword>
<feature type="transmembrane region" description="Helical" evidence="1">
    <location>
        <begin position="6"/>
        <end position="25"/>
    </location>
</feature>
<keyword evidence="1" id="KW-0472">Membrane</keyword>
<proteinExistence type="predicted"/>
<name>A0A379E566_9BACT</name>
<dbReference type="Proteomes" id="UP000255469">
    <property type="component" value="Unassembled WGS sequence"/>
</dbReference>
<accession>A0A379E566</accession>
<dbReference type="EMBL" id="UGTM01000001">
    <property type="protein sequence ID" value="SUB87867.1"/>
    <property type="molecule type" value="Genomic_DNA"/>
</dbReference>
<protein>
    <submittedName>
        <fullName evidence="2">Uncharacterized protein</fullName>
    </submittedName>
</protein>
<dbReference type="AlphaFoldDB" id="A0A379E566"/>